<dbReference type="Gene3D" id="3.40.50.1000">
    <property type="entry name" value="HAD superfamily/HAD-like"/>
    <property type="match status" value="1"/>
</dbReference>
<dbReference type="InterPro" id="IPR044999">
    <property type="entry name" value="CbbY-like"/>
</dbReference>
<evidence type="ECO:0000313" key="2">
    <source>
        <dbReference type="Proteomes" id="UP000076128"/>
    </source>
</evidence>
<dbReference type="Gene3D" id="1.10.150.240">
    <property type="entry name" value="Putative phosphatase, domain 2"/>
    <property type="match status" value="1"/>
</dbReference>
<dbReference type="PATRIC" id="fig|1335048.3.peg.219"/>
<dbReference type="InterPro" id="IPR023214">
    <property type="entry name" value="HAD_sf"/>
</dbReference>
<protein>
    <submittedName>
        <fullName evidence="1">CbbY family protein</fullName>
    </submittedName>
</protein>
<dbReference type="KEGG" id="daa:AKL17_0208"/>
<dbReference type="PANTHER" id="PTHR42896">
    <property type="entry name" value="XYLULOSE-1,5-BISPHOSPHATE (XUBP) PHOSPHATASE"/>
    <property type="match status" value="1"/>
</dbReference>
<gene>
    <name evidence="1" type="ORF">AKL17_0208</name>
</gene>
<dbReference type="PANTHER" id="PTHR42896:SF2">
    <property type="entry name" value="CBBY-LIKE PROTEIN"/>
    <property type="match status" value="1"/>
</dbReference>
<accession>A0A159Z0R0</accession>
<dbReference type="PRINTS" id="PR00413">
    <property type="entry name" value="HADHALOGNASE"/>
</dbReference>
<keyword evidence="2" id="KW-1185">Reference proteome</keyword>
<dbReference type="Proteomes" id="UP000076128">
    <property type="component" value="Chromosome"/>
</dbReference>
<dbReference type="NCBIfam" id="TIGR01509">
    <property type="entry name" value="HAD-SF-IA-v3"/>
    <property type="match status" value="1"/>
</dbReference>
<dbReference type="AlphaFoldDB" id="A0A159Z0R0"/>
<dbReference type="GO" id="GO:0016787">
    <property type="term" value="F:hydrolase activity"/>
    <property type="evidence" value="ECO:0007669"/>
    <property type="project" value="InterPro"/>
</dbReference>
<dbReference type="OrthoDB" id="9782449at2"/>
<dbReference type="Pfam" id="PF00702">
    <property type="entry name" value="Hydrolase"/>
    <property type="match status" value="1"/>
</dbReference>
<dbReference type="SUPFAM" id="SSF56784">
    <property type="entry name" value="HAD-like"/>
    <property type="match status" value="1"/>
</dbReference>
<dbReference type="InterPro" id="IPR006439">
    <property type="entry name" value="HAD-SF_hydro_IA"/>
</dbReference>
<sequence>MIRALIFDVDGTLAETEELHRRAFNETFRAAGLGWHWSRADYARLLTTTGGKERITRHLDELGLDPAGFPVAALHAAKTGRYGALIAGGELSLRPGIAALLVEARRVGLRLACATTTSAPNVEALCRACFGKPAEEVFEVIAAGDIVTAKKPAPDIYHHALADLGLGPEQAVAFEDSANGLSAARAAGLACVVSPGVYTLHEDFPGALAVLDCFSELGGIAGLAALLAPAQ</sequence>
<dbReference type="RefSeq" id="WP_066808729.1">
    <property type="nucleotide sequence ID" value="NZ_CP012661.1"/>
</dbReference>
<dbReference type="SFLD" id="SFLDG01129">
    <property type="entry name" value="C1.5:_HAD__Beta-PGM__Phosphata"/>
    <property type="match status" value="1"/>
</dbReference>
<dbReference type="EMBL" id="CP012661">
    <property type="protein sequence ID" value="AMY67470.1"/>
    <property type="molecule type" value="Genomic_DNA"/>
</dbReference>
<dbReference type="InterPro" id="IPR023198">
    <property type="entry name" value="PGP-like_dom2"/>
</dbReference>
<reference evidence="1 2" key="1">
    <citation type="submission" date="2015-09" db="EMBL/GenBank/DDBJ databases">
        <title>Complete genome sequence of Defluviimonas alba cai42t isolated from an oilfield in Xinjiang.</title>
        <authorList>
            <person name="Geng S."/>
            <person name="Pan X."/>
            <person name="Wu X."/>
        </authorList>
    </citation>
    <scope>NUCLEOTIDE SEQUENCE [LARGE SCALE GENOMIC DNA]</scope>
    <source>
        <strain evidence="2">cai42</strain>
    </source>
</reference>
<dbReference type="STRING" id="1335048.AKL17_0208"/>
<name>A0A159Z0R0_9RHOB</name>
<dbReference type="SFLD" id="SFLDS00003">
    <property type="entry name" value="Haloacid_Dehalogenase"/>
    <property type="match status" value="1"/>
</dbReference>
<dbReference type="InterPro" id="IPR036412">
    <property type="entry name" value="HAD-like_sf"/>
</dbReference>
<proteinExistence type="predicted"/>
<evidence type="ECO:0000313" key="1">
    <source>
        <dbReference type="EMBL" id="AMY67470.1"/>
    </source>
</evidence>
<organism evidence="1 2">
    <name type="scientific">Frigidibacter mobilis</name>
    <dbReference type="NCBI Taxonomy" id="1335048"/>
    <lineage>
        <taxon>Bacteria</taxon>
        <taxon>Pseudomonadati</taxon>
        <taxon>Pseudomonadota</taxon>
        <taxon>Alphaproteobacteria</taxon>
        <taxon>Rhodobacterales</taxon>
        <taxon>Paracoccaceae</taxon>
        <taxon>Frigidibacter</taxon>
    </lineage>
</organism>